<dbReference type="AlphaFoldDB" id="A0A4R1LPA6"/>
<dbReference type="Proteomes" id="UP000294616">
    <property type="component" value="Unassembled WGS sequence"/>
</dbReference>
<evidence type="ECO:0000256" key="3">
    <source>
        <dbReference type="ARBA" id="ARBA00022692"/>
    </source>
</evidence>
<reference evidence="9 10" key="1">
    <citation type="submission" date="2019-03" db="EMBL/GenBank/DDBJ databases">
        <title>Genomic Encyclopedia of Archaeal and Bacterial Type Strains, Phase II (KMG-II): from individual species to whole genera.</title>
        <authorList>
            <person name="Goeker M."/>
        </authorList>
    </citation>
    <scope>NUCLEOTIDE SEQUENCE [LARGE SCALE GENOMIC DNA]</scope>
    <source>
        <strain evidence="9 10">DSM 22554</strain>
    </source>
</reference>
<dbReference type="OrthoDB" id="1451596at2"/>
<feature type="transmembrane region" description="Helical" evidence="6">
    <location>
        <begin position="340"/>
        <end position="361"/>
    </location>
</feature>
<evidence type="ECO:0000259" key="8">
    <source>
        <dbReference type="Pfam" id="PF12704"/>
    </source>
</evidence>
<dbReference type="PANTHER" id="PTHR30572">
    <property type="entry name" value="MEMBRANE COMPONENT OF TRANSPORTER-RELATED"/>
    <property type="match status" value="1"/>
</dbReference>
<dbReference type="Pfam" id="PF02687">
    <property type="entry name" value="FtsX"/>
    <property type="match status" value="2"/>
</dbReference>
<feature type="transmembrane region" description="Helical" evidence="6">
    <location>
        <begin position="425"/>
        <end position="445"/>
    </location>
</feature>
<evidence type="ECO:0000256" key="1">
    <source>
        <dbReference type="ARBA" id="ARBA00004651"/>
    </source>
</evidence>
<keyword evidence="10" id="KW-1185">Reference proteome</keyword>
<evidence type="ECO:0000256" key="5">
    <source>
        <dbReference type="ARBA" id="ARBA00023136"/>
    </source>
</evidence>
<dbReference type="PANTHER" id="PTHR30572:SF18">
    <property type="entry name" value="ABC-TYPE MACROLIDE FAMILY EXPORT SYSTEM PERMEASE COMPONENT 2"/>
    <property type="match status" value="1"/>
</dbReference>
<organism evidence="9 10">
    <name type="scientific">Albibacterium bauzanense</name>
    <dbReference type="NCBI Taxonomy" id="653929"/>
    <lineage>
        <taxon>Bacteria</taxon>
        <taxon>Pseudomonadati</taxon>
        <taxon>Bacteroidota</taxon>
        <taxon>Sphingobacteriia</taxon>
        <taxon>Sphingobacteriales</taxon>
        <taxon>Sphingobacteriaceae</taxon>
        <taxon>Albibacterium</taxon>
    </lineage>
</organism>
<comment type="subcellular location">
    <subcellularLocation>
        <location evidence="1">Cell membrane</location>
        <topology evidence="1">Multi-pass membrane protein</topology>
    </subcellularLocation>
</comment>
<dbReference type="EMBL" id="SMGO01000003">
    <property type="protein sequence ID" value="TCK80562.1"/>
    <property type="molecule type" value="Genomic_DNA"/>
</dbReference>
<feature type="transmembrane region" description="Helical" evidence="6">
    <location>
        <begin position="668"/>
        <end position="687"/>
    </location>
</feature>
<dbReference type="Pfam" id="PF12704">
    <property type="entry name" value="MacB_PCD"/>
    <property type="match status" value="1"/>
</dbReference>
<dbReference type="RefSeq" id="WP_132225027.1">
    <property type="nucleotide sequence ID" value="NZ_SMGO01000003.1"/>
</dbReference>
<proteinExistence type="predicted"/>
<keyword evidence="5 6" id="KW-0472">Membrane</keyword>
<dbReference type="InterPro" id="IPR050250">
    <property type="entry name" value="Macrolide_Exporter_MacB"/>
</dbReference>
<evidence type="ECO:0000313" key="9">
    <source>
        <dbReference type="EMBL" id="TCK80562.1"/>
    </source>
</evidence>
<dbReference type="GO" id="GO:0022857">
    <property type="term" value="F:transmembrane transporter activity"/>
    <property type="evidence" value="ECO:0007669"/>
    <property type="project" value="TreeGrafter"/>
</dbReference>
<sequence length="791" mass="88508">MIRNYFKTAWRSLWKNKFYTLINISGLAVGLATGIMLLLWVQHELSYDKFNKDYQDIYQLSTHFQTNGDDITWEGVPGPLNVFAQSIPEVQSSVRVLSEFDQVLSDKEKKKMLDGNIVAFVDSGFLSMFDFPLVQGNKATVFPNNNSVVITQSTAQKLFGDSDAIGETIIFFENNFTVTGMLQDFPENSSMHYDALFPMGIYAQQFTINGGNGDWKTIDEDLGNFRYDTFVKLKPNASSEKIGEAFSAAYKKARNGDSDVAFRLQNLADIHLTSADGNNSALRMVQIFMLVVILLLAIASINYVNLSTARALLRAKETSVRKIIGANKWQLFFQFMTETVVLFFLATLIAIALIFLLMPLYNTLSGKVLFFSLSDVTVWKAITIAVLGTLLASSIYPALLLSSFKPIESLKGKFTSGLGTASFRKALVIFQFSVSIILLVCTIIMSNQMSFLKKKDLGYDKSYVFTVPLPQQVVDHLDAIKAELNNQPGILNIATSDAYNFSNLEGSTGDIDWEAKPANSNMIITQLVIDKDFISTMKIPFLEGKDFTGTPIDSSHFILNETAVKQMGLKQPYVGQQISFHSRKGTIIGVVKDFNFKSLKEKISPIIFFTWWKGNILYIRTTAENAQQAIAVVEKQYKKYADNSPFSYNFIDKQFEAQYQSDQRAGTLFRVFAGIAIFISCLGLFGLTTYTMQVRIKEIGIRKVLGASISSIVQLLSKDFLKLVFIAFVIAIPIAWWATSKWLQGFAYRIDISWWIFVVAGILALSIALVTISFQAVKAAIANPVDSLRDE</sequence>
<evidence type="ECO:0000259" key="7">
    <source>
        <dbReference type="Pfam" id="PF02687"/>
    </source>
</evidence>
<evidence type="ECO:0000256" key="4">
    <source>
        <dbReference type="ARBA" id="ARBA00022989"/>
    </source>
</evidence>
<keyword evidence="2" id="KW-1003">Cell membrane</keyword>
<feature type="domain" description="MacB-like periplasmic core" evidence="8">
    <location>
        <begin position="20"/>
        <end position="247"/>
    </location>
</feature>
<feature type="domain" description="ABC3 transporter permease C-terminal" evidence="7">
    <location>
        <begin position="671"/>
        <end position="783"/>
    </location>
</feature>
<dbReference type="InterPro" id="IPR025857">
    <property type="entry name" value="MacB_PCD"/>
</dbReference>
<accession>A0A4R1LPA6</accession>
<name>A0A4R1LPA6_9SPHI</name>
<dbReference type="GO" id="GO:0005886">
    <property type="term" value="C:plasma membrane"/>
    <property type="evidence" value="ECO:0007669"/>
    <property type="project" value="UniProtKB-SubCell"/>
</dbReference>
<comment type="caution">
    <text evidence="9">The sequence shown here is derived from an EMBL/GenBank/DDBJ whole genome shotgun (WGS) entry which is preliminary data.</text>
</comment>
<keyword evidence="4 6" id="KW-1133">Transmembrane helix</keyword>
<evidence type="ECO:0000256" key="2">
    <source>
        <dbReference type="ARBA" id="ARBA00022475"/>
    </source>
</evidence>
<feature type="transmembrane region" description="Helical" evidence="6">
    <location>
        <begin position="381"/>
        <end position="404"/>
    </location>
</feature>
<feature type="transmembrane region" description="Helical" evidence="6">
    <location>
        <begin position="720"/>
        <end position="740"/>
    </location>
</feature>
<feature type="domain" description="ABC3 transporter permease C-terminal" evidence="7">
    <location>
        <begin position="290"/>
        <end position="402"/>
    </location>
</feature>
<feature type="transmembrane region" description="Helical" evidence="6">
    <location>
        <begin position="21"/>
        <end position="41"/>
    </location>
</feature>
<evidence type="ECO:0000313" key="10">
    <source>
        <dbReference type="Proteomes" id="UP000294616"/>
    </source>
</evidence>
<keyword evidence="3 6" id="KW-0812">Transmembrane</keyword>
<evidence type="ECO:0000256" key="6">
    <source>
        <dbReference type="SAM" id="Phobius"/>
    </source>
</evidence>
<feature type="transmembrane region" description="Helical" evidence="6">
    <location>
        <begin position="287"/>
        <end position="306"/>
    </location>
</feature>
<protein>
    <submittedName>
        <fullName evidence="9">Putative permease</fullName>
    </submittedName>
</protein>
<dbReference type="InterPro" id="IPR003838">
    <property type="entry name" value="ABC3_permease_C"/>
</dbReference>
<feature type="transmembrane region" description="Helical" evidence="6">
    <location>
        <begin position="752"/>
        <end position="774"/>
    </location>
</feature>
<gene>
    <name evidence="9" type="ORF">C8N28_2304</name>
</gene>